<dbReference type="PANTHER" id="PTHR43811">
    <property type="entry name" value="FKBP-TYPE PEPTIDYL-PROLYL CIS-TRANS ISOMERASE FKPA"/>
    <property type="match status" value="1"/>
</dbReference>
<evidence type="ECO:0000256" key="5">
    <source>
        <dbReference type="PROSITE-ProRule" id="PRU00277"/>
    </source>
</evidence>
<proteinExistence type="inferred from homology"/>
<reference evidence="8 9" key="1">
    <citation type="submission" date="2019-02" db="EMBL/GenBank/DDBJ databases">
        <title>Deep-cultivation of Planctomycetes and their phenomic and genomic characterization uncovers novel biology.</title>
        <authorList>
            <person name="Wiegand S."/>
            <person name="Jogler M."/>
            <person name="Boedeker C."/>
            <person name="Pinto D."/>
            <person name="Vollmers J."/>
            <person name="Rivas-Marin E."/>
            <person name="Kohn T."/>
            <person name="Peeters S.H."/>
            <person name="Heuer A."/>
            <person name="Rast P."/>
            <person name="Oberbeckmann S."/>
            <person name="Bunk B."/>
            <person name="Jeske O."/>
            <person name="Meyerdierks A."/>
            <person name="Storesund J.E."/>
            <person name="Kallscheuer N."/>
            <person name="Luecker S."/>
            <person name="Lage O.M."/>
            <person name="Pohl T."/>
            <person name="Merkel B.J."/>
            <person name="Hornburger P."/>
            <person name="Mueller R.-W."/>
            <person name="Bruemmer F."/>
            <person name="Labrenz M."/>
            <person name="Spormann A.M."/>
            <person name="Op Den Camp H."/>
            <person name="Overmann J."/>
            <person name="Amann R."/>
            <person name="Jetten M.S.M."/>
            <person name="Mascher T."/>
            <person name="Medema M.H."/>
            <person name="Devos D.P."/>
            <person name="Kaster A.-K."/>
            <person name="Ovreas L."/>
            <person name="Rohde M."/>
            <person name="Galperin M.Y."/>
            <person name="Jogler C."/>
        </authorList>
    </citation>
    <scope>NUCLEOTIDE SEQUENCE [LARGE SCALE GENOMIC DNA]</scope>
    <source>
        <strain evidence="8 9">CA13</strain>
    </source>
</reference>
<dbReference type="Pfam" id="PF00254">
    <property type="entry name" value="FKBP_C"/>
    <property type="match status" value="1"/>
</dbReference>
<sequence length="128" mass="14180">MKPPRSLKITDQTVGSGRPCVPGDVALCRYACTRRKGDILFASDTAHPFRIGARDGCVGMEYGLMGMRIGGRRTVSVPPNLTYVERKTYPELPDDAMLVYDLALDGFGDKWDPDMDRRLTDRASHTDG</sequence>
<dbReference type="RefSeq" id="WP_146393641.1">
    <property type="nucleotide sequence ID" value="NZ_SJPJ01000001.1"/>
</dbReference>
<dbReference type="PANTHER" id="PTHR43811:SF19">
    <property type="entry name" value="39 KDA FK506-BINDING NUCLEAR PROTEIN"/>
    <property type="match status" value="1"/>
</dbReference>
<dbReference type="GO" id="GO:0003755">
    <property type="term" value="F:peptidyl-prolyl cis-trans isomerase activity"/>
    <property type="evidence" value="ECO:0007669"/>
    <property type="project" value="UniProtKB-UniRule"/>
</dbReference>
<gene>
    <name evidence="8" type="primary">fkbP</name>
    <name evidence="8" type="ORF">CA13_00180</name>
</gene>
<comment type="catalytic activity">
    <reaction evidence="1 5 6">
        <text>[protein]-peptidylproline (omega=180) = [protein]-peptidylproline (omega=0)</text>
        <dbReference type="Rhea" id="RHEA:16237"/>
        <dbReference type="Rhea" id="RHEA-COMP:10747"/>
        <dbReference type="Rhea" id="RHEA-COMP:10748"/>
        <dbReference type="ChEBI" id="CHEBI:83833"/>
        <dbReference type="ChEBI" id="CHEBI:83834"/>
        <dbReference type="EC" id="5.2.1.8"/>
    </reaction>
</comment>
<dbReference type="AlphaFoldDB" id="A0A5C5YUB6"/>
<name>A0A5C5YUB6_9BACT</name>
<evidence type="ECO:0000256" key="6">
    <source>
        <dbReference type="RuleBase" id="RU003915"/>
    </source>
</evidence>
<dbReference type="SUPFAM" id="SSF54534">
    <property type="entry name" value="FKBP-like"/>
    <property type="match status" value="1"/>
</dbReference>
<keyword evidence="3 5" id="KW-0697">Rotamase</keyword>
<dbReference type="OrthoDB" id="280278at2"/>
<dbReference type="EC" id="5.2.1.8" evidence="6"/>
<dbReference type="EMBL" id="SJPJ01000001">
    <property type="protein sequence ID" value="TWT78622.1"/>
    <property type="molecule type" value="Genomic_DNA"/>
</dbReference>
<comment type="caution">
    <text evidence="8">The sequence shown here is derived from an EMBL/GenBank/DDBJ whole genome shotgun (WGS) entry which is preliminary data.</text>
</comment>
<evidence type="ECO:0000259" key="7">
    <source>
        <dbReference type="PROSITE" id="PS50059"/>
    </source>
</evidence>
<dbReference type="Gene3D" id="3.10.50.40">
    <property type="match status" value="1"/>
</dbReference>
<dbReference type="InterPro" id="IPR046357">
    <property type="entry name" value="PPIase_dom_sf"/>
</dbReference>
<dbReference type="Proteomes" id="UP000315010">
    <property type="component" value="Unassembled WGS sequence"/>
</dbReference>
<dbReference type="PROSITE" id="PS50059">
    <property type="entry name" value="FKBP_PPIASE"/>
    <property type="match status" value="1"/>
</dbReference>
<accession>A0A5C5YUB6</accession>
<feature type="domain" description="PPIase FKBP-type" evidence="7">
    <location>
        <begin position="23"/>
        <end position="108"/>
    </location>
</feature>
<evidence type="ECO:0000256" key="4">
    <source>
        <dbReference type="ARBA" id="ARBA00023235"/>
    </source>
</evidence>
<evidence type="ECO:0000256" key="3">
    <source>
        <dbReference type="ARBA" id="ARBA00023110"/>
    </source>
</evidence>
<evidence type="ECO:0000256" key="1">
    <source>
        <dbReference type="ARBA" id="ARBA00000971"/>
    </source>
</evidence>
<protein>
    <recommendedName>
        <fullName evidence="6">Peptidyl-prolyl cis-trans isomerase</fullName>
        <ecNumber evidence="6">5.2.1.8</ecNumber>
    </recommendedName>
</protein>
<keyword evidence="4 5" id="KW-0413">Isomerase</keyword>
<dbReference type="InterPro" id="IPR001179">
    <property type="entry name" value="PPIase_FKBP_dom"/>
</dbReference>
<organism evidence="8 9">
    <name type="scientific">Novipirellula herctigrandis</name>
    <dbReference type="NCBI Taxonomy" id="2527986"/>
    <lineage>
        <taxon>Bacteria</taxon>
        <taxon>Pseudomonadati</taxon>
        <taxon>Planctomycetota</taxon>
        <taxon>Planctomycetia</taxon>
        <taxon>Pirellulales</taxon>
        <taxon>Pirellulaceae</taxon>
        <taxon>Novipirellula</taxon>
    </lineage>
</organism>
<evidence type="ECO:0000313" key="9">
    <source>
        <dbReference type="Proteomes" id="UP000315010"/>
    </source>
</evidence>
<comment type="similarity">
    <text evidence="2 6">Belongs to the FKBP-type PPIase family.</text>
</comment>
<keyword evidence="9" id="KW-1185">Reference proteome</keyword>
<evidence type="ECO:0000313" key="8">
    <source>
        <dbReference type="EMBL" id="TWT78622.1"/>
    </source>
</evidence>
<evidence type="ECO:0000256" key="2">
    <source>
        <dbReference type="ARBA" id="ARBA00006577"/>
    </source>
</evidence>